<feature type="transmembrane region" description="Helical" evidence="6">
    <location>
        <begin position="21"/>
        <end position="42"/>
    </location>
</feature>
<feature type="transmembrane region" description="Helical" evidence="6">
    <location>
        <begin position="602"/>
        <end position="630"/>
    </location>
</feature>
<dbReference type="PANTHER" id="PTHR30287:SF1">
    <property type="entry name" value="INNER MEMBRANE PROTEIN"/>
    <property type="match status" value="1"/>
</dbReference>
<dbReference type="Pfam" id="PF02687">
    <property type="entry name" value="FtsX"/>
    <property type="match status" value="2"/>
</dbReference>
<comment type="subcellular location">
    <subcellularLocation>
        <location evidence="1">Cell membrane</location>
        <topology evidence="1">Multi-pass membrane protein</topology>
    </subcellularLocation>
</comment>
<accession>A0ABS0H951</accession>
<sequence>MSVFSLARLVTAGDRGARIRLAGMAAGVAVGVALLLLLWGAYDALASRAERSTWTTLSAGVSPQQVSDPAAAAPSDDTVLASSTPDYFMGRTITRIDVAASPGSTVAVPGVGRAPLAGTYYASPALAALIDAHPADELGARYGTRAGVIGHAGLASPDSLVVVTGTAAGDLNPSRGGSGADESQFGVWSVAGFGGAAYPNVAYRTVAIIGAIAILLPVLILVGVVTRLGAAERAERFATLRLIGATPRRVADIAAAETGVTSLAGAFAGALSAWLLSPIAARIEVGDGRFFRTDLTVAPFTVIAVVAGVVAVSTAVAWWRTAHAGIGPLGVSREQSERRPAAFAVVPLIAGTTLMLGVTLTSVLGSPLYGVEMLLVLGFLLISLGLVTSGPVLTYWVAHLAARGVRGTAGVIAMNRIRQHPRATFRAVSGLVAAVFMVSVFAAAVTTVTAQSAQADGSDRLAKSTVLAYLATRPTEADAAITQASRVAHTPGVTVAAIGHHHPEEGVVFAASDAARLGLPVPAGADHVQVASDYFEGGPPVVSATAAPDTAPAILLIATDGTASSTERARTAVLRSGVRLALPPATRTELAASALQTTANRYAGLTGLGMLVATIISAVSLAVSTTAAILDRKRVLGLLRLTGMPVSTLRRVILAETALPLATVFALCIGLGFLAAWCVVAGLTEGRRTVSWPDRSYFLALAASLLLAAAAVAGTFRTAHKNTEISVTRYE</sequence>
<evidence type="ECO:0000256" key="6">
    <source>
        <dbReference type="SAM" id="Phobius"/>
    </source>
</evidence>
<feature type="domain" description="ABC3 transporter permease C-terminal" evidence="7">
    <location>
        <begin position="610"/>
        <end position="713"/>
    </location>
</feature>
<organism evidence="8 9">
    <name type="scientific">Plantactinospora alkalitolerans</name>
    <dbReference type="NCBI Taxonomy" id="2789879"/>
    <lineage>
        <taxon>Bacteria</taxon>
        <taxon>Bacillati</taxon>
        <taxon>Actinomycetota</taxon>
        <taxon>Actinomycetes</taxon>
        <taxon>Micromonosporales</taxon>
        <taxon>Micromonosporaceae</taxon>
        <taxon>Plantactinospora</taxon>
    </lineage>
</organism>
<feature type="transmembrane region" description="Helical" evidence="6">
    <location>
        <begin position="423"/>
        <end position="445"/>
    </location>
</feature>
<evidence type="ECO:0000256" key="1">
    <source>
        <dbReference type="ARBA" id="ARBA00004651"/>
    </source>
</evidence>
<dbReference type="Proteomes" id="UP000638560">
    <property type="component" value="Unassembled WGS sequence"/>
</dbReference>
<evidence type="ECO:0000256" key="3">
    <source>
        <dbReference type="ARBA" id="ARBA00022692"/>
    </source>
</evidence>
<dbReference type="RefSeq" id="WP_196206463.1">
    <property type="nucleotide sequence ID" value="NZ_JADPUN010000407.1"/>
</dbReference>
<reference evidence="8 9" key="1">
    <citation type="submission" date="2020-11" db="EMBL/GenBank/DDBJ databases">
        <title>A novel isolate from a Black sea contaminated sediment with potential to produce alkanes: Plantactinospora alkalitolerans sp. nov.</title>
        <authorList>
            <person name="Carro L."/>
            <person name="Veyisoglu A."/>
            <person name="Guven K."/>
            <person name="Schumann P."/>
            <person name="Klenk H.-P."/>
            <person name="Sahin N."/>
        </authorList>
    </citation>
    <scope>NUCLEOTIDE SEQUENCE [LARGE SCALE GENOMIC DNA]</scope>
    <source>
        <strain evidence="8 9">S1510</strain>
    </source>
</reference>
<feature type="transmembrane region" description="Helical" evidence="6">
    <location>
        <begin position="651"/>
        <end position="677"/>
    </location>
</feature>
<evidence type="ECO:0000256" key="5">
    <source>
        <dbReference type="ARBA" id="ARBA00023136"/>
    </source>
</evidence>
<name>A0ABS0H951_9ACTN</name>
<feature type="domain" description="ABC3 transporter permease C-terminal" evidence="7">
    <location>
        <begin position="209"/>
        <end position="319"/>
    </location>
</feature>
<feature type="transmembrane region" description="Helical" evidence="6">
    <location>
        <begin position="697"/>
        <end position="716"/>
    </location>
</feature>
<evidence type="ECO:0000256" key="4">
    <source>
        <dbReference type="ARBA" id="ARBA00022989"/>
    </source>
</evidence>
<evidence type="ECO:0000313" key="9">
    <source>
        <dbReference type="Proteomes" id="UP000638560"/>
    </source>
</evidence>
<keyword evidence="9" id="KW-1185">Reference proteome</keyword>
<evidence type="ECO:0000259" key="7">
    <source>
        <dbReference type="Pfam" id="PF02687"/>
    </source>
</evidence>
<keyword evidence="4 6" id="KW-1133">Transmembrane helix</keyword>
<dbReference type="InterPro" id="IPR038766">
    <property type="entry name" value="Membrane_comp_ABC_pdt"/>
</dbReference>
<gene>
    <name evidence="8" type="ORF">I0C86_39665</name>
</gene>
<evidence type="ECO:0000256" key="2">
    <source>
        <dbReference type="ARBA" id="ARBA00022475"/>
    </source>
</evidence>
<keyword evidence="3 6" id="KW-0812">Transmembrane</keyword>
<comment type="caution">
    <text evidence="8">The sequence shown here is derived from an EMBL/GenBank/DDBJ whole genome shotgun (WGS) entry which is preliminary data.</text>
</comment>
<evidence type="ECO:0000313" key="8">
    <source>
        <dbReference type="EMBL" id="MBF9134998.1"/>
    </source>
</evidence>
<keyword evidence="5 6" id="KW-0472">Membrane</keyword>
<keyword evidence="2" id="KW-1003">Cell membrane</keyword>
<dbReference type="InterPro" id="IPR003838">
    <property type="entry name" value="ABC3_permease_C"/>
</dbReference>
<dbReference type="PANTHER" id="PTHR30287">
    <property type="entry name" value="MEMBRANE COMPONENT OF PREDICTED ABC SUPERFAMILY METABOLITE UPTAKE TRANSPORTER"/>
    <property type="match status" value="1"/>
</dbReference>
<feature type="transmembrane region" description="Helical" evidence="6">
    <location>
        <begin position="376"/>
        <end position="402"/>
    </location>
</feature>
<feature type="transmembrane region" description="Helical" evidence="6">
    <location>
        <begin position="206"/>
        <end position="229"/>
    </location>
</feature>
<feature type="transmembrane region" description="Helical" evidence="6">
    <location>
        <begin position="250"/>
        <end position="276"/>
    </location>
</feature>
<proteinExistence type="predicted"/>
<feature type="transmembrane region" description="Helical" evidence="6">
    <location>
        <begin position="296"/>
        <end position="319"/>
    </location>
</feature>
<feature type="transmembrane region" description="Helical" evidence="6">
    <location>
        <begin position="340"/>
        <end position="364"/>
    </location>
</feature>
<dbReference type="EMBL" id="JADPUN010000407">
    <property type="protein sequence ID" value="MBF9134998.1"/>
    <property type="molecule type" value="Genomic_DNA"/>
</dbReference>
<protein>
    <submittedName>
        <fullName evidence="8">ABC transporter permease</fullName>
    </submittedName>
</protein>